<organism evidence="1 2">
    <name type="scientific">Araneus ventricosus</name>
    <name type="common">Orbweaver spider</name>
    <name type="synonym">Epeira ventricosa</name>
    <dbReference type="NCBI Taxonomy" id="182803"/>
    <lineage>
        <taxon>Eukaryota</taxon>
        <taxon>Metazoa</taxon>
        <taxon>Ecdysozoa</taxon>
        <taxon>Arthropoda</taxon>
        <taxon>Chelicerata</taxon>
        <taxon>Arachnida</taxon>
        <taxon>Araneae</taxon>
        <taxon>Araneomorphae</taxon>
        <taxon>Entelegynae</taxon>
        <taxon>Araneoidea</taxon>
        <taxon>Araneidae</taxon>
        <taxon>Araneus</taxon>
    </lineage>
</organism>
<feature type="non-terminal residue" evidence="1">
    <location>
        <position position="40"/>
    </location>
</feature>
<keyword evidence="2" id="KW-1185">Reference proteome</keyword>
<sequence length="40" mass="4054">MASSDAILTSSFGHSTFIGDAFGALQIGHGLDSPKISSET</sequence>
<gene>
    <name evidence="1" type="ORF">AVEN_82639_1</name>
</gene>
<proteinExistence type="predicted"/>
<accession>A0A4Y1ZS73</accession>
<dbReference type="AlphaFoldDB" id="A0A4Y1ZS73"/>
<reference evidence="1 2" key="1">
    <citation type="journal article" date="2019" name="Sci. Rep.">
        <title>Orb-weaving spider Araneus ventricosus genome elucidates the spidroin gene catalogue.</title>
        <authorList>
            <person name="Kono N."/>
            <person name="Nakamura H."/>
            <person name="Ohtoshi R."/>
            <person name="Moran D.A.P."/>
            <person name="Shinohara A."/>
            <person name="Yoshida Y."/>
            <person name="Fujiwara M."/>
            <person name="Mori M."/>
            <person name="Tomita M."/>
            <person name="Arakawa K."/>
        </authorList>
    </citation>
    <scope>NUCLEOTIDE SEQUENCE [LARGE SCALE GENOMIC DNA]</scope>
</reference>
<evidence type="ECO:0000313" key="2">
    <source>
        <dbReference type="Proteomes" id="UP000499080"/>
    </source>
</evidence>
<comment type="caution">
    <text evidence="1">The sequence shown here is derived from an EMBL/GenBank/DDBJ whole genome shotgun (WGS) entry which is preliminary data.</text>
</comment>
<dbReference type="EMBL" id="BGPR01152679">
    <property type="protein sequence ID" value="GBL64454.1"/>
    <property type="molecule type" value="Genomic_DNA"/>
</dbReference>
<evidence type="ECO:0000313" key="1">
    <source>
        <dbReference type="EMBL" id="GBL64454.1"/>
    </source>
</evidence>
<name>A0A4Y1ZS73_ARAVE</name>
<protein>
    <submittedName>
        <fullName evidence="1">Uncharacterized protein</fullName>
    </submittedName>
</protein>
<dbReference type="Proteomes" id="UP000499080">
    <property type="component" value="Unassembled WGS sequence"/>
</dbReference>